<protein>
    <recommendedName>
        <fullName evidence="3">Phage tail protein</fullName>
    </recommendedName>
</protein>
<comment type="caution">
    <text evidence="1">The sequence shown here is derived from an EMBL/GenBank/DDBJ whole genome shotgun (WGS) entry which is preliminary data.</text>
</comment>
<evidence type="ECO:0000313" key="2">
    <source>
        <dbReference type="Proteomes" id="UP000824107"/>
    </source>
</evidence>
<dbReference type="Gene3D" id="3.30.1580.10">
    <property type="entry name" value="Head-to-tail joining protein W"/>
    <property type="match status" value="1"/>
</dbReference>
<dbReference type="GO" id="GO:0019058">
    <property type="term" value="P:viral life cycle"/>
    <property type="evidence" value="ECO:0007669"/>
    <property type="project" value="InterPro"/>
</dbReference>
<name>A0A9D1M381_9PROT</name>
<dbReference type="InterPro" id="IPR036626">
    <property type="entry name" value="GpW_sf"/>
</dbReference>
<dbReference type="SUPFAM" id="SSF64210">
    <property type="entry name" value="Head-to-tail joining protein W, gpW"/>
    <property type="match status" value="1"/>
</dbReference>
<dbReference type="Proteomes" id="UP000824107">
    <property type="component" value="Unassembled WGS sequence"/>
</dbReference>
<dbReference type="AlphaFoldDB" id="A0A9D1M381"/>
<proteinExistence type="predicted"/>
<evidence type="ECO:0008006" key="3">
    <source>
        <dbReference type="Google" id="ProtNLM"/>
    </source>
</evidence>
<reference evidence="1" key="2">
    <citation type="journal article" date="2021" name="PeerJ">
        <title>Extensive microbial diversity within the chicken gut microbiome revealed by metagenomics and culture.</title>
        <authorList>
            <person name="Gilroy R."/>
            <person name="Ravi A."/>
            <person name="Getino M."/>
            <person name="Pursley I."/>
            <person name="Horton D.L."/>
            <person name="Alikhan N.F."/>
            <person name="Baker D."/>
            <person name="Gharbi K."/>
            <person name="Hall N."/>
            <person name="Watson M."/>
            <person name="Adriaenssens E.M."/>
            <person name="Foster-Nyarko E."/>
            <person name="Jarju S."/>
            <person name="Secka A."/>
            <person name="Antonio M."/>
            <person name="Oren A."/>
            <person name="Chaudhuri R.R."/>
            <person name="La Ragione R."/>
            <person name="Hildebrand F."/>
            <person name="Pallen M.J."/>
        </authorList>
    </citation>
    <scope>NUCLEOTIDE SEQUENCE</scope>
    <source>
        <strain evidence="1">ChiW3-316</strain>
    </source>
</reference>
<accession>A0A9D1M381</accession>
<dbReference type="InterPro" id="IPR004174">
    <property type="entry name" value="GpW"/>
</dbReference>
<dbReference type="Pfam" id="PF02831">
    <property type="entry name" value="gpW"/>
    <property type="match status" value="1"/>
</dbReference>
<organism evidence="1 2">
    <name type="scientific">Candidatus Scatocola faecipullorum</name>
    <dbReference type="NCBI Taxonomy" id="2840917"/>
    <lineage>
        <taxon>Bacteria</taxon>
        <taxon>Pseudomonadati</taxon>
        <taxon>Pseudomonadota</taxon>
        <taxon>Alphaproteobacteria</taxon>
        <taxon>Rhodospirillales</taxon>
        <taxon>Rhodospirillaceae</taxon>
        <taxon>Rhodospirillaceae incertae sedis</taxon>
        <taxon>Candidatus Scatocola</taxon>
    </lineage>
</organism>
<reference evidence="1" key="1">
    <citation type="submission" date="2020-10" db="EMBL/GenBank/DDBJ databases">
        <authorList>
            <person name="Gilroy R."/>
        </authorList>
    </citation>
    <scope>NUCLEOTIDE SEQUENCE</scope>
    <source>
        <strain evidence="1">ChiW3-316</strain>
    </source>
</reference>
<sequence>MAIDKEKLKIRLAEAEEAYHKLMIGAKEVSVNVGNFGSVSYNQTSRAELAAYISNLKSQLAMAEGKSFGKRRIMKVAF</sequence>
<gene>
    <name evidence="1" type="ORF">IAD20_01415</name>
</gene>
<dbReference type="EMBL" id="DVNC01000014">
    <property type="protein sequence ID" value="HIU52721.1"/>
    <property type="molecule type" value="Genomic_DNA"/>
</dbReference>
<evidence type="ECO:0000313" key="1">
    <source>
        <dbReference type="EMBL" id="HIU52721.1"/>
    </source>
</evidence>